<dbReference type="EMBL" id="KI631110">
    <property type="protein sequence ID" value="EYU30201.1"/>
    <property type="molecule type" value="Genomic_DNA"/>
</dbReference>
<evidence type="ECO:0000313" key="2">
    <source>
        <dbReference type="EMBL" id="EYU30201.1"/>
    </source>
</evidence>
<organism evidence="2 3">
    <name type="scientific">Erythranthe guttata</name>
    <name type="common">Yellow monkey flower</name>
    <name type="synonym">Mimulus guttatus</name>
    <dbReference type="NCBI Taxonomy" id="4155"/>
    <lineage>
        <taxon>Eukaryota</taxon>
        <taxon>Viridiplantae</taxon>
        <taxon>Streptophyta</taxon>
        <taxon>Embryophyta</taxon>
        <taxon>Tracheophyta</taxon>
        <taxon>Spermatophyta</taxon>
        <taxon>Magnoliopsida</taxon>
        <taxon>eudicotyledons</taxon>
        <taxon>Gunneridae</taxon>
        <taxon>Pentapetalae</taxon>
        <taxon>asterids</taxon>
        <taxon>lamiids</taxon>
        <taxon>Lamiales</taxon>
        <taxon>Phrymaceae</taxon>
        <taxon>Erythranthe</taxon>
    </lineage>
</organism>
<protein>
    <recommendedName>
        <fullName evidence="1">F-box domain-containing protein</fullName>
    </recommendedName>
</protein>
<dbReference type="SUPFAM" id="SSF81383">
    <property type="entry name" value="F-box domain"/>
    <property type="match status" value="1"/>
</dbReference>
<proteinExistence type="predicted"/>
<dbReference type="InterPro" id="IPR055411">
    <property type="entry name" value="LRR_FXL15/At3g58940/PEG3-like"/>
</dbReference>
<dbReference type="eggNOG" id="ENOG502S269">
    <property type="taxonomic scope" value="Eukaryota"/>
</dbReference>
<sequence length="484" mass="56915">MDRISDLPNDILQRILYFVSQKDALRTSVLSKSWRYRWRTRPNLDFSEATFKGKKQEFLSFVDNTLQQYRDRRLCLDEFHLRISLDDCLKHKSVSLLGKWIRILTTMGVKESRLSICTVDHNDMMPSVVFRAESLQQLHVEGFDMDRDAVPTIILSKHLKKLHLRRVHIEEKIFRKILSSCSLIETMHVEECGGLRNIKTNNLRRLKDFSFERNNEEDERCSIEIYPASLETIKIRFGNISFDKGAEFRNLVDLDLRNVESFPSLEFLKIFNCDGLKDIQLVIDAPNILNFEYQGNFIPSISFVTNSREWKSKIDLYKSSLSLLKLDELLKSLSQSEISLMIDNTNIIRENIWVQDNGYNKPVVVVESLNMNCGCSLSYFSSILNGLFCICRPRNMGYCNNYDGGSVMQFVGFMWRILIERESYQLSQLVLRDLEEANMEIKEWYEEEWHRAPLSEFVISHGRREGYFTPKCQTRFTLKWRETA</sequence>
<keyword evidence="3" id="KW-1185">Reference proteome</keyword>
<dbReference type="InterPro" id="IPR053772">
    <property type="entry name" value="At1g61320/At1g61330-like"/>
</dbReference>
<evidence type="ECO:0000259" key="1">
    <source>
        <dbReference type="PROSITE" id="PS50181"/>
    </source>
</evidence>
<dbReference type="CDD" id="cd22160">
    <property type="entry name" value="F-box_AtFBL13-like"/>
    <property type="match status" value="1"/>
</dbReference>
<dbReference type="PANTHER" id="PTHR34145:SF28">
    <property type="entry name" value="F-BOX DOMAIN-CONTAINING PROTEIN"/>
    <property type="match status" value="1"/>
</dbReference>
<reference evidence="2 3" key="1">
    <citation type="journal article" date="2013" name="Proc. Natl. Acad. Sci. U.S.A.">
        <title>Fine-scale variation in meiotic recombination in Mimulus inferred from population shotgun sequencing.</title>
        <authorList>
            <person name="Hellsten U."/>
            <person name="Wright K.M."/>
            <person name="Jenkins J."/>
            <person name="Shu S."/>
            <person name="Yuan Y."/>
            <person name="Wessler S.R."/>
            <person name="Schmutz J."/>
            <person name="Willis J.H."/>
            <person name="Rokhsar D.S."/>
        </authorList>
    </citation>
    <scope>NUCLEOTIDE SEQUENCE [LARGE SCALE GENOMIC DNA]</scope>
    <source>
        <strain evidence="3">cv. DUN x IM62</strain>
    </source>
</reference>
<dbReference type="InterPro" id="IPR053781">
    <property type="entry name" value="F-box_AtFBL13-like"/>
</dbReference>
<dbReference type="PROSITE" id="PS50181">
    <property type="entry name" value="FBOX"/>
    <property type="match status" value="1"/>
</dbReference>
<dbReference type="Pfam" id="PF24758">
    <property type="entry name" value="LRR_At5g56370"/>
    <property type="match status" value="1"/>
</dbReference>
<gene>
    <name evidence="2" type="ORF">MIMGU_mgv1a005423mg</name>
</gene>
<dbReference type="SUPFAM" id="SSF52047">
    <property type="entry name" value="RNI-like"/>
    <property type="match status" value="1"/>
</dbReference>
<feature type="domain" description="F-box" evidence="1">
    <location>
        <begin position="1"/>
        <end position="35"/>
    </location>
</feature>
<dbReference type="PANTHER" id="PTHR34145">
    <property type="entry name" value="OS02G0105600 PROTEIN"/>
    <property type="match status" value="1"/>
</dbReference>
<dbReference type="InterPro" id="IPR036047">
    <property type="entry name" value="F-box-like_dom_sf"/>
</dbReference>
<name>A0A022QQH2_ERYGU</name>
<accession>A0A022QQH2</accession>
<dbReference type="InterPro" id="IPR032675">
    <property type="entry name" value="LRR_dom_sf"/>
</dbReference>
<evidence type="ECO:0000313" key="3">
    <source>
        <dbReference type="Proteomes" id="UP000030748"/>
    </source>
</evidence>
<dbReference type="InterPro" id="IPR001810">
    <property type="entry name" value="F-box_dom"/>
</dbReference>
<dbReference type="AlphaFoldDB" id="A0A022QQH2"/>
<dbReference type="Proteomes" id="UP000030748">
    <property type="component" value="Unassembled WGS sequence"/>
</dbReference>
<dbReference type="Gene3D" id="3.80.10.10">
    <property type="entry name" value="Ribonuclease Inhibitor"/>
    <property type="match status" value="1"/>
</dbReference>
<dbReference type="Pfam" id="PF00646">
    <property type="entry name" value="F-box"/>
    <property type="match status" value="1"/>
</dbReference>